<keyword evidence="10" id="KW-0802">TPR repeat</keyword>
<feature type="transmembrane region" description="Helical" evidence="11">
    <location>
        <begin position="39"/>
        <end position="62"/>
    </location>
</feature>
<keyword evidence="6 11" id="KW-0812">Transmembrane</keyword>
<evidence type="ECO:0000256" key="7">
    <source>
        <dbReference type="ARBA" id="ARBA00022989"/>
    </source>
</evidence>
<proteinExistence type="predicted"/>
<evidence type="ECO:0000256" key="11">
    <source>
        <dbReference type="SAM" id="Phobius"/>
    </source>
</evidence>
<feature type="domain" description="HemY N-terminal" evidence="12">
    <location>
        <begin position="26"/>
        <end position="132"/>
    </location>
</feature>
<dbReference type="Proteomes" id="UP001201273">
    <property type="component" value="Unassembled WGS sequence"/>
</dbReference>
<keyword evidence="9" id="KW-0627">Porphyrin biosynthesis</keyword>
<dbReference type="Gene3D" id="1.25.40.10">
    <property type="entry name" value="Tetratricopeptide repeat domain"/>
    <property type="match status" value="2"/>
</dbReference>
<dbReference type="InterPro" id="IPR011990">
    <property type="entry name" value="TPR-like_helical_dom_sf"/>
</dbReference>
<evidence type="ECO:0000313" key="14">
    <source>
        <dbReference type="Proteomes" id="UP001201273"/>
    </source>
</evidence>
<evidence type="ECO:0000256" key="1">
    <source>
        <dbReference type="ARBA" id="ARBA00002962"/>
    </source>
</evidence>
<protein>
    <submittedName>
        <fullName evidence="13">Tetratricopeptide repeat protein</fullName>
    </submittedName>
</protein>
<name>A0ABS8WCA3_9GAMM</name>
<comment type="function">
    <text evidence="1">Involved in a late step of protoheme IX synthesis.</text>
</comment>
<evidence type="ECO:0000256" key="3">
    <source>
        <dbReference type="ARBA" id="ARBA00004744"/>
    </source>
</evidence>
<dbReference type="PROSITE" id="PS50293">
    <property type="entry name" value="TPR_REGION"/>
    <property type="match status" value="1"/>
</dbReference>
<accession>A0ABS8WCA3</accession>
<evidence type="ECO:0000256" key="2">
    <source>
        <dbReference type="ARBA" id="ARBA00004429"/>
    </source>
</evidence>
<feature type="repeat" description="TPR" evidence="10">
    <location>
        <begin position="327"/>
        <end position="360"/>
    </location>
</feature>
<keyword evidence="8 11" id="KW-0472">Membrane</keyword>
<keyword evidence="4" id="KW-1003">Cell membrane</keyword>
<reference evidence="13 14" key="1">
    <citation type="journal article" date="2022" name="Environ. Microbiol. Rep.">
        <title>Eco-phylogenetic analyses reveal divergent evolution of vitamin B12 metabolism in the marine bacterial family 'Psychromonadaceae'.</title>
        <authorList>
            <person name="Jin X."/>
            <person name="Yang Y."/>
            <person name="Cao H."/>
            <person name="Gao B."/>
            <person name="Zhao Z."/>
        </authorList>
    </citation>
    <scope>NUCLEOTIDE SEQUENCE [LARGE SCALE GENOMIC DNA]</scope>
    <source>
        <strain evidence="13 14">MKS20</strain>
    </source>
</reference>
<dbReference type="InterPro" id="IPR005254">
    <property type="entry name" value="Heme_biosyn_assoc_TPR_pro"/>
</dbReference>
<organism evidence="13 14">
    <name type="scientific">Motilimonas cestriensis</name>
    <dbReference type="NCBI Taxonomy" id="2742685"/>
    <lineage>
        <taxon>Bacteria</taxon>
        <taxon>Pseudomonadati</taxon>
        <taxon>Pseudomonadota</taxon>
        <taxon>Gammaproteobacteria</taxon>
        <taxon>Alteromonadales</taxon>
        <taxon>Alteromonadales genera incertae sedis</taxon>
        <taxon>Motilimonas</taxon>
    </lineage>
</organism>
<evidence type="ECO:0000256" key="6">
    <source>
        <dbReference type="ARBA" id="ARBA00022692"/>
    </source>
</evidence>
<evidence type="ECO:0000256" key="5">
    <source>
        <dbReference type="ARBA" id="ARBA00022519"/>
    </source>
</evidence>
<dbReference type="Pfam" id="PF13414">
    <property type="entry name" value="TPR_11"/>
    <property type="match status" value="1"/>
</dbReference>
<gene>
    <name evidence="13" type="ORF">K6Y31_15030</name>
</gene>
<dbReference type="SUPFAM" id="SSF48452">
    <property type="entry name" value="TPR-like"/>
    <property type="match status" value="1"/>
</dbReference>
<dbReference type="SUPFAM" id="SSF81901">
    <property type="entry name" value="HCP-like"/>
    <property type="match status" value="1"/>
</dbReference>
<comment type="caution">
    <text evidence="13">The sequence shown here is derived from an EMBL/GenBank/DDBJ whole genome shotgun (WGS) entry which is preliminary data.</text>
</comment>
<dbReference type="RefSeq" id="WP_233053777.1">
    <property type="nucleotide sequence ID" value="NZ_JAIMJA010000016.1"/>
</dbReference>
<evidence type="ECO:0000256" key="4">
    <source>
        <dbReference type="ARBA" id="ARBA00022475"/>
    </source>
</evidence>
<comment type="pathway">
    <text evidence="3">Porphyrin-containing compound metabolism; protoheme biosynthesis.</text>
</comment>
<sequence length="392" mass="43201">MIKAAILVAIIIAGLIFGPEVSGSKGYVLVAMGDYTIETSVSKAIIIGVLFYLLLLGIEWLLHKTLGISRQSYNWLRGRNVRKARKNTYAGMLALAEGDYKNAERLTANSATHSDTPLLNYLAAAEAAQEQGDNAKRDTYLKQAQENSDNSFAIGLTQAKFHLRQGQYEEAHAALSLLHNKQPKHQQVLKLLSETYQQLDEWQKLLDLLPSLRKAGLLAHDDADQLELTTYAGIFKQLAKQEGSHGLQVYWNKMSRKLKAEPSLIAAIGEQLITLDDHDAAKIILLNGIKKSAPNSILAVINQLKLPDYQDLINSLESGRKKFPASAALESAYAQCQLKAGNIEQAIKAYQAAIELTPNADDYYQLGLLLEQQGVISEAQQCFKRGLALSQA</sequence>
<dbReference type="Pfam" id="PF07219">
    <property type="entry name" value="HemY_N"/>
    <property type="match status" value="1"/>
</dbReference>
<keyword evidence="7 11" id="KW-1133">Transmembrane helix</keyword>
<dbReference type="InterPro" id="IPR010817">
    <property type="entry name" value="HemY_N"/>
</dbReference>
<dbReference type="NCBIfam" id="TIGR00540">
    <property type="entry name" value="TPR_hemY_coli"/>
    <property type="match status" value="1"/>
</dbReference>
<dbReference type="EMBL" id="JAIMJA010000016">
    <property type="protein sequence ID" value="MCE2596125.1"/>
    <property type="molecule type" value="Genomic_DNA"/>
</dbReference>
<keyword evidence="5" id="KW-0997">Cell inner membrane</keyword>
<comment type="subcellular location">
    <subcellularLocation>
        <location evidence="2">Cell inner membrane</location>
        <topology evidence="2">Multi-pass membrane protein</topology>
    </subcellularLocation>
</comment>
<evidence type="ECO:0000256" key="8">
    <source>
        <dbReference type="ARBA" id="ARBA00023136"/>
    </source>
</evidence>
<evidence type="ECO:0000259" key="12">
    <source>
        <dbReference type="Pfam" id="PF07219"/>
    </source>
</evidence>
<keyword evidence="14" id="KW-1185">Reference proteome</keyword>
<dbReference type="InterPro" id="IPR019734">
    <property type="entry name" value="TPR_rpt"/>
</dbReference>
<evidence type="ECO:0000256" key="9">
    <source>
        <dbReference type="ARBA" id="ARBA00023244"/>
    </source>
</evidence>
<evidence type="ECO:0000313" key="13">
    <source>
        <dbReference type="EMBL" id="MCE2596125.1"/>
    </source>
</evidence>
<dbReference type="PROSITE" id="PS50005">
    <property type="entry name" value="TPR"/>
    <property type="match status" value="1"/>
</dbReference>
<evidence type="ECO:0000256" key="10">
    <source>
        <dbReference type="PROSITE-ProRule" id="PRU00339"/>
    </source>
</evidence>